<dbReference type="Gene3D" id="3.20.20.370">
    <property type="entry name" value="Glycoside hydrolase/deacetylase"/>
    <property type="match status" value="1"/>
</dbReference>
<organism evidence="3 4">
    <name type="scientific">Paenisporosarcina quisquiliarum</name>
    <dbReference type="NCBI Taxonomy" id="365346"/>
    <lineage>
        <taxon>Bacteria</taxon>
        <taxon>Bacillati</taxon>
        <taxon>Bacillota</taxon>
        <taxon>Bacilli</taxon>
        <taxon>Bacillales</taxon>
        <taxon>Caryophanaceae</taxon>
        <taxon>Paenisporosarcina</taxon>
    </lineage>
</organism>
<dbReference type="InterPro" id="IPR002509">
    <property type="entry name" value="NODB_dom"/>
</dbReference>
<feature type="signal peptide" evidence="1">
    <location>
        <begin position="1"/>
        <end position="27"/>
    </location>
</feature>
<dbReference type="InterPro" id="IPR036582">
    <property type="entry name" value="Mao_N_sf"/>
</dbReference>
<dbReference type="PANTHER" id="PTHR10587:SF125">
    <property type="entry name" value="POLYSACCHARIDE DEACETYLASE YHEN-RELATED"/>
    <property type="match status" value="1"/>
</dbReference>
<dbReference type="SUPFAM" id="SSF55383">
    <property type="entry name" value="Copper amine oxidase, domain N"/>
    <property type="match status" value="1"/>
</dbReference>
<dbReference type="InterPro" id="IPR050248">
    <property type="entry name" value="Polysacc_deacetylase_ArnD"/>
</dbReference>
<evidence type="ECO:0000259" key="2">
    <source>
        <dbReference type="PROSITE" id="PS51677"/>
    </source>
</evidence>
<sequence>MMKFKYLLLCILFFVLTLFSLPTSSQATNTSNRYIALHDRLLAFEKEEVRLENAQIMVPFEKMARYLYADIQKSDEQITITKNATSISYNFVTSETTINQEIIPGYSMKIIDDILYIPVRLLGESTGFKVDYLSDILTVRLYTDHYPHMSHPQFIQKLKKQRKEIPLPKPTTPVDPGKPIVYLTFDDGPNRFTSEHLNIMKKFNVKGTFFFVGNQIASYKSLTQLTYKEGHTLALHSMTHDRNKVYASAPAFINEMKQEAEMIHSLTGFKPTLVRTPYGSKPYVTSAMRGLLKQEGYKLWDWDVDTLDWQVNEANFQQIITRVKTGVEKARQAKDQHIVILLHDRVQTTKALPGIISWLQQQGYSIQPYRAEMHVPQNFWHDPEL</sequence>
<dbReference type="SUPFAM" id="SSF88713">
    <property type="entry name" value="Glycoside hydrolase/deacetylase"/>
    <property type="match status" value="1"/>
</dbReference>
<dbReference type="PANTHER" id="PTHR10587">
    <property type="entry name" value="GLYCOSYL TRANSFERASE-RELATED"/>
    <property type="match status" value="1"/>
</dbReference>
<dbReference type="AlphaFoldDB" id="A0A9X3LHI0"/>
<dbReference type="InterPro" id="IPR012854">
    <property type="entry name" value="Cu_amine_oxidase-like_N"/>
</dbReference>
<dbReference type="Gene3D" id="3.30.457.10">
    <property type="entry name" value="Copper amine oxidase-like, N-terminal domain"/>
    <property type="match status" value="1"/>
</dbReference>
<dbReference type="EMBL" id="JAMKBJ010000009">
    <property type="protein sequence ID" value="MCZ8537807.1"/>
    <property type="molecule type" value="Genomic_DNA"/>
</dbReference>
<comment type="caution">
    <text evidence="3">The sequence shown here is derived from an EMBL/GenBank/DDBJ whole genome shotgun (WGS) entry which is preliminary data.</text>
</comment>
<proteinExistence type="predicted"/>
<evidence type="ECO:0000256" key="1">
    <source>
        <dbReference type="SAM" id="SignalP"/>
    </source>
</evidence>
<dbReference type="RefSeq" id="WP_269926876.1">
    <property type="nucleotide sequence ID" value="NZ_JAMKBJ010000009.1"/>
</dbReference>
<dbReference type="Pfam" id="PF01522">
    <property type="entry name" value="Polysacc_deac_1"/>
    <property type="match status" value="1"/>
</dbReference>
<dbReference type="GO" id="GO:0005975">
    <property type="term" value="P:carbohydrate metabolic process"/>
    <property type="evidence" value="ECO:0007669"/>
    <property type="project" value="InterPro"/>
</dbReference>
<name>A0A9X3LHI0_9BACL</name>
<keyword evidence="4" id="KW-1185">Reference proteome</keyword>
<accession>A0A9X3LHI0</accession>
<dbReference type="PROSITE" id="PS51677">
    <property type="entry name" value="NODB"/>
    <property type="match status" value="1"/>
</dbReference>
<evidence type="ECO:0000313" key="4">
    <source>
        <dbReference type="Proteomes" id="UP001152173"/>
    </source>
</evidence>
<protein>
    <submittedName>
        <fullName evidence="3">Polysaccharide deacetylase family protein</fullName>
    </submittedName>
</protein>
<gene>
    <name evidence="3" type="ORF">M9R32_11490</name>
</gene>
<dbReference type="Pfam" id="PF07833">
    <property type="entry name" value="Cu_amine_oxidN1"/>
    <property type="match status" value="1"/>
</dbReference>
<dbReference type="GO" id="GO:0016810">
    <property type="term" value="F:hydrolase activity, acting on carbon-nitrogen (but not peptide) bonds"/>
    <property type="evidence" value="ECO:0007669"/>
    <property type="project" value="InterPro"/>
</dbReference>
<evidence type="ECO:0000313" key="3">
    <source>
        <dbReference type="EMBL" id="MCZ8537807.1"/>
    </source>
</evidence>
<dbReference type="CDD" id="cd10944">
    <property type="entry name" value="CE4_SmPgdA_like"/>
    <property type="match status" value="1"/>
</dbReference>
<dbReference type="Proteomes" id="UP001152173">
    <property type="component" value="Unassembled WGS sequence"/>
</dbReference>
<keyword evidence="1" id="KW-0732">Signal</keyword>
<dbReference type="InterPro" id="IPR011330">
    <property type="entry name" value="Glyco_hydro/deAcase_b/a-brl"/>
</dbReference>
<feature type="domain" description="NodB homology" evidence="2">
    <location>
        <begin position="179"/>
        <end position="367"/>
    </location>
</feature>
<reference evidence="3" key="1">
    <citation type="submission" date="2022-05" db="EMBL/GenBank/DDBJ databases">
        <authorList>
            <person name="Colautti A."/>
            <person name="Iacumin L."/>
        </authorList>
    </citation>
    <scope>NUCLEOTIDE SEQUENCE</scope>
    <source>
        <strain evidence="3">SK 55</strain>
    </source>
</reference>
<feature type="chain" id="PRO_5040784932" evidence="1">
    <location>
        <begin position="28"/>
        <end position="385"/>
    </location>
</feature>